<dbReference type="RefSeq" id="WP_219549038.1">
    <property type="nucleotide sequence ID" value="NZ_JAHKRN010000044.1"/>
</dbReference>
<evidence type="ECO:0000313" key="2">
    <source>
        <dbReference type="Proteomes" id="UP001596096"/>
    </source>
</evidence>
<evidence type="ECO:0000313" key="1">
    <source>
        <dbReference type="EMBL" id="MFC5815138.1"/>
    </source>
</evidence>
<name>A0ABW1BR28_9ACTN</name>
<gene>
    <name evidence="1" type="ORF">ACFPUY_08585</name>
</gene>
<protein>
    <submittedName>
        <fullName evidence="1">Uncharacterized protein</fullName>
    </submittedName>
</protein>
<comment type="caution">
    <text evidence="1">The sequence shown here is derived from an EMBL/GenBank/DDBJ whole genome shotgun (WGS) entry which is preliminary data.</text>
</comment>
<organism evidence="1 2">
    <name type="scientific">Nonomuraea harbinensis</name>
    <dbReference type="NCBI Taxonomy" id="1286938"/>
    <lineage>
        <taxon>Bacteria</taxon>
        <taxon>Bacillati</taxon>
        <taxon>Actinomycetota</taxon>
        <taxon>Actinomycetes</taxon>
        <taxon>Streptosporangiales</taxon>
        <taxon>Streptosporangiaceae</taxon>
        <taxon>Nonomuraea</taxon>
    </lineage>
</organism>
<reference evidence="2" key="1">
    <citation type="journal article" date="2019" name="Int. J. Syst. Evol. Microbiol.">
        <title>The Global Catalogue of Microorganisms (GCM) 10K type strain sequencing project: providing services to taxonomists for standard genome sequencing and annotation.</title>
        <authorList>
            <consortium name="The Broad Institute Genomics Platform"/>
            <consortium name="The Broad Institute Genome Sequencing Center for Infectious Disease"/>
            <person name="Wu L."/>
            <person name="Ma J."/>
        </authorList>
    </citation>
    <scope>NUCLEOTIDE SEQUENCE [LARGE SCALE GENOMIC DNA]</scope>
    <source>
        <strain evidence="2">CGMCC 4.7106</strain>
    </source>
</reference>
<keyword evidence="2" id="KW-1185">Reference proteome</keyword>
<proteinExistence type="predicted"/>
<sequence>MRRDFKADDYLYLANALAGGTAGRGRPRTAFLRRATSTAYYALFHELVQHGARRAAGAGPVEHRHAISRWYAHGNFRKAARWVEDLSAGRTPPNPVRLLLIDSATGAVPADLEVLASAFSELQEARHGADYDPAFDATRSGAISHVRTATSGVEAIRRMDRANLHQFDMFLLLALGGERMIKNS</sequence>
<accession>A0ABW1BR28</accession>
<dbReference type="Proteomes" id="UP001596096">
    <property type="component" value="Unassembled WGS sequence"/>
</dbReference>
<dbReference type="EMBL" id="JBHSNW010000003">
    <property type="protein sequence ID" value="MFC5815138.1"/>
    <property type="molecule type" value="Genomic_DNA"/>
</dbReference>